<keyword evidence="8" id="KW-1185">Reference proteome</keyword>
<dbReference type="CDD" id="cd16025">
    <property type="entry name" value="PAS_like"/>
    <property type="match status" value="1"/>
</dbReference>
<name>A0AAU0MYQ0_9GAMM</name>
<dbReference type="Proteomes" id="UP001302477">
    <property type="component" value="Chromosome"/>
</dbReference>
<feature type="domain" description="Sulfatase N-terminal" evidence="6">
    <location>
        <begin position="112"/>
        <end position="525"/>
    </location>
</feature>
<dbReference type="Gene3D" id="3.30.1120.10">
    <property type="match status" value="1"/>
</dbReference>
<dbReference type="PANTHER" id="PTHR42693">
    <property type="entry name" value="ARYLSULFATASE FAMILY MEMBER"/>
    <property type="match status" value="1"/>
</dbReference>
<gene>
    <name evidence="7" type="ORF">R5R33_15555</name>
</gene>
<dbReference type="KEGG" id="mpaf:R5R33_15555"/>
<dbReference type="Gene3D" id="3.40.720.10">
    <property type="entry name" value="Alkaline Phosphatase, subunit A"/>
    <property type="match status" value="1"/>
</dbReference>
<evidence type="ECO:0000259" key="6">
    <source>
        <dbReference type="Pfam" id="PF00884"/>
    </source>
</evidence>
<proteinExistence type="inferred from homology"/>
<dbReference type="GO" id="GO:0016787">
    <property type="term" value="F:hydrolase activity"/>
    <property type="evidence" value="ECO:0007669"/>
    <property type="project" value="UniProtKB-KW"/>
</dbReference>
<dbReference type="PROSITE" id="PS00523">
    <property type="entry name" value="SULFATASE_1"/>
    <property type="match status" value="1"/>
</dbReference>
<keyword evidence="3" id="KW-0378">Hydrolase</keyword>
<keyword evidence="2" id="KW-0479">Metal-binding</keyword>
<keyword evidence="4" id="KW-0106">Calcium</keyword>
<accession>A0AAU0MYQ0</accession>
<dbReference type="InterPro" id="IPR017850">
    <property type="entry name" value="Alkaline_phosphatase_core_sf"/>
</dbReference>
<evidence type="ECO:0000313" key="7">
    <source>
        <dbReference type="EMBL" id="WOX05141.1"/>
    </source>
</evidence>
<dbReference type="SUPFAM" id="SSF53649">
    <property type="entry name" value="Alkaline phosphatase-like"/>
    <property type="match status" value="1"/>
</dbReference>
<evidence type="ECO:0000256" key="3">
    <source>
        <dbReference type="ARBA" id="ARBA00022801"/>
    </source>
</evidence>
<dbReference type="AlphaFoldDB" id="A0AAU0MYQ0"/>
<dbReference type="Pfam" id="PF00884">
    <property type="entry name" value="Sulfatase"/>
    <property type="match status" value="1"/>
</dbReference>
<sequence length="825" mass="90819">MLQARTSLATATGVAASALVFSLAISGCSREAGPPVSKTEPPAVEVVETAEQISHPDKSAAARDAVKPDGGSWPDRKHLPNDLSPFEGKIGKTYKESESSWQQVPTAPEGAPNVIVILLDDVGFGQTSTFGGLIPTPNLDELAAQGLRYNRFHTTAICGPSRAALLTGRNHHQAGSGFLMEWATGFPSYSSYIPKDTATVAEVLKDNGYSTWWFGKNHNTPDWEATVSGPFDRWPTGLGFDYFYGFNAGETHQYYPVLFENTVPVEPDKSPEEGYHFMTDMTDRAIERMKFAKSVAPEKPFFMYFAPGAMHAPHHVTAEWREKFKGKFDMGWDKYREEVFQRQKDMGVVPANTELTPRPDWVPAWDTLDDKQKKVYNALFENFAGYFAFTDHEIGRLIDAVDELPDADNTLVIYIVGDNGASAEGGPDGTLNEIKSLNGLPTSIDEILKNLDKLGGPESEPHYPVGWAWAGNTPFQWVKQVASHLGGTRNPMVIRWPAKIKHDDQPRDAFLHLVDVMPTILEAAHVPMPDTVNGIEQKPLVGESFFSSFTDPEFAGRPQQYFEVFSNRSMYADGWKANAQHTLPWRQDLAPGNWEKDRWELYNLDEDFSEANDLAADNPDKLAELKKKFDEAAKQNDVYPMDDRGAGRLAIPKPPVPGANTKSKTYTYYPGAIRIPEVAGPSMKNASWTLTANVKADGAKTEGVILAVGGVAAGLVLYLDKGVPVFDYNFFEEHTTLKGSKPVSGDATIEVDFDYQGEKPGGPAKLTLKVNGESVATGEMKQTIAGRFGIDTFGIGEDTGQPVTHEYQPPNAFTGEIEKVVVEMK</sequence>
<protein>
    <submittedName>
        <fullName evidence="7">Arylsulfatase</fullName>
    </submittedName>
</protein>
<evidence type="ECO:0000256" key="4">
    <source>
        <dbReference type="ARBA" id="ARBA00022837"/>
    </source>
</evidence>
<dbReference type="InterPro" id="IPR024607">
    <property type="entry name" value="Sulfatase_CS"/>
</dbReference>
<dbReference type="EMBL" id="CP137555">
    <property type="protein sequence ID" value="WOX05141.1"/>
    <property type="molecule type" value="Genomic_DNA"/>
</dbReference>
<comment type="similarity">
    <text evidence="1">Belongs to the sulfatase family.</text>
</comment>
<dbReference type="PROSITE" id="PS51257">
    <property type="entry name" value="PROKAR_LIPOPROTEIN"/>
    <property type="match status" value="1"/>
</dbReference>
<dbReference type="InterPro" id="IPR050738">
    <property type="entry name" value="Sulfatase"/>
</dbReference>
<reference evidence="7 8" key="1">
    <citation type="submission" date="2023-10" db="EMBL/GenBank/DDBJ databases">
        <title>Description of Microbulbifer bruguierae sp. nov., isolated from the sediments of mangrove plant Bruguiera sexangula and comparative genomic analyses of the genus Microbulbifer.</title>
        <authorList>
            <person name="Long M."/>
        </authorList>
    </citation>
    <scope>NUCLEOTIDE SEQUENCE [LARGE SCALE GENOMIC DNA]</scope>
    <source>
        <strain evidence="7 8">SPO729</strain>
    </source>
</reference>
<evidence type="ECO:0000313" key="8">
    <source>
        <dbReference type="Proteomes" id="UP001302477"/>
    </source>
</evidence>
<dbReference type="PANTHER" id="PTHR42693:SF43">
    <property type="entry name" value="BLL2667 PROTEIN"/>
    <property type="match status" value="1"/>
</dbReference>
<organism evidence="7 8">
    <name type="scientific">Microbulbifer pacificus</name>
    <dbReference type="NCBI Taxonomy" id="407164"/>
    <lineage>
        <taxon>Bacteria</taxon>
        <taxon>Pseudomonadati</taxon>
        <taxon>Pseudomonadota</taxon>
        <taxon>Gammaproteobacteria</taxon>
        <taxon>Cellvibrionales</taxon>
        <taxon>Microbulbiferaceae</taxon>
        <taxon>Microbulbifer</taxon>
    </lineage>
</organism>
<feature type="region of interest" description="Disordered" evidence="5">
    <location>
        <begin position="50"/>
        <end position="87"/>
    </location>
</feature>
<dbReference type="GO" id="GO:0046872">
    <property type="term" value="F:metal ion binding"/>
    <property type="evidence" value="ECO:0007669"/>
    <property type="project" value="UniProtKB-KW"/>
</dbReference>
<evidence type="ECO:0000256" key="5">
    <source>
        <dbReference type="SAM" id="MobiDB-lite"/>
    </source>
</evidence>
<evidence type="ECO:0000256" key="1">
    <source>
        <dbReference type="ARBA" id="ARBA00008779"/>
    </source>
</evidence>
<dbReference type="Gene3D" id="2.60.120.200">
    <property type="match status" value="1"/>
</dbReference>
<feature type="compositionally biased region" description="Basic and acidic residues" evidence="5">
    <location>
        <begin position="54"/>
        <end position="67"/>
    </location>
</feature>
<dbReference type="InterPro" id="IPR000917">
    <property type="entry name" value="Sulfatase_N"/>
</dbReference>
<dbReference type="RefSeq" id="WP_318953615.1">
    <property type="nucleotide sequence ID" value="NZ_CP137555.1"/>
</dbReference>
<evidence type="ECO:0000256" key="2">
    <source>
        <dbReference type="ARBA" id="ARBA00022723"/>
    </source>
</evidence>